<evidence type="ECO:0000313" key="2">
    <source>
        <dbReference type="EMBL" id="ETO25958.1"/>
    </source>
</evidence>
<comment type="caution">
    <text evidence="2">The sequence shown here is derived from an EMBL/GenBank/DDBJ whole genome shotgun (WGS) entry which is preliminary data.</text>
</comment>
<gene>
    <name evidence="2" type="ORF">RFI_11174</name>
</gene>
<reference evidence="2 3" key="1">
    <citation type="journal article" date="2013" name="Curr. Biol.">
        <title>The Genome of the Foraminiferan Reticulomyxa filosa.</title>
        <authorList>
            <person name="Glockner G."/>
            <person name="Hulsmann N."/>
            <person name="Schleicher M."/>
            <person name="Noegel A.A."/>
            <person name="Eichinger L."/>
            <person name="Gallinger C."/>
            <person name="Pawlowski J."/>
            <person name="Sierra R."/>
            <person name="Euteneuer U."/>
            <person name="Pillet L."/>
            <person name="Moustafa A."/>
            <person name="Platzer M."/>
            <person name="Groth M."/>
            <person name="Szafranski K."/>
            <person name="Schliwa M."/>
        </authorList>
    </citation>
    <scope>NUCLEOTIDE SEQUENCE [LARGE SCALE GENOMIC DNA]</scope>
</reference>
<evidence type="ECO:0000313" key="3">
    <source>
        <dbReference type="Proteomes" id="UP000023152"/>
    </source>
</evidence>
<evidence type="ECO:0000256" key="1">
    <source>
        <dbReference type="SAM" id="MobiDB-lite"/>
    </source>
</evidence>
<feature type="compositionally biased region" description="Basic residues" evidence="1">
    <location>
        <begin position="14"/>
        <end position="25"/>
    </location>
</feature>
<dbReference type="EMBL" id="ASPP01008178">
    <property type="protein sequence ID" value="ETO25958.1"/>
    <property type="molecule type" value="Genomic_DNA"/>
</dbReference>
<sequence length="168" mass="19020">KKKKKKTQGPLAKTTRRKKKSKSKKEKNNVDNGEEKSKNKKGKSVDDDVDEREAIFVGSMPEKLIRSRSLQDTIVPSRPLRGKTSDSQHLSSSVRNDLSEMSALPCLSLCDQVAHHFASFQHYDFSFVDTLDDKYQQTLVAEGCPVCLRNDLISSFLSYLICVQHNVM</sequence>
<organism evidence="2 3">
    <name type="scientific">Reticulomyxa filosa</name>
    <dbReference type="NCBI Taxonomy" id="46433"/>
    <lineage>
        <taxon>Eukaryota</taxon>
        <taxon>Sar</taxon>
        <taxon>Rhizaria</taxon>
        <taxon>Retaria</taxon>
        <taxon>Foraminifera</taxon>
        <taxon>Monothalamids</taxon>
        <taxon>Reticulomyxidae</taxon>
        <taxon>Reticulomyxa</taxon>
    </lineage>
</organism>
<keyword evidence="3" id="KW-1185">Reference proteome</keyword>
<accession>X6NJ77</accession>
<feature type="compositionally biased region" description="Basic and acidic residues" evidence="1">
    <location>
        <begin position="26"/>
        <end position="37"/>
    </location>
</feature>
<feature type="region of interest" description="Disordered" evidence="1">
    <location>
        <begin position="67"/>
        <end position="93"/>
    </location>
</feature>
<feature type="non-terminal residue" evidence="2">
    <location>
        <position position="1"/>
    </location>
</feature>
<feature type="region of interest" description="Disordered" evidence="1">
    <location>
        <begin position="1"/>
        <end position="50"/>
    </location>
</feature>
<protein>
    <submittedName>
        <fullName evidence="2">Uncharacterized protein</fullName>
    </submittedName>
</protein>
<name>X6NJ77_RETFI</name>
<dbReference type="AlphaFoldDB" id="X6NJ77"/>
<proteinExistence type="predicted"/>
<dbReference type="Proteomes" id="UP000023152">
    <property type="component" value="Unassembled WGS sequence"/>
</dbReference>